<gene>
    <name evidence="5" type="ORF">AAAT34_06455</name>
</gene>
<keyword evidence="2" id="KW-0238">DNA-binding</keyword>
<dbReference type="SMART" id="SM00345">
    <property type="entry name" value="HTH_GNTR"/>
    <property type="match status" value="1"/>
</dbReference>
<evidence type="ECO:0000313" key="5">
    <source>
        <dbReference type="EMBL" id="MEQ2486693.1"/>
    </source>
</evidence>
<dbReference type="PROSITE" id="PS50949">
    <property type="entry name" value="HTH_GNTR"/>
    <property type="match status" value="1"/>
</dbReference>
<dbReference type="Gene3D" id="1.10.287.100">
    <property type="match status" value="1"/>
</dbReference>
<evidence type="ECO:0000256" key="1">
    <source>
        <dbReference type="ARBA" id="ARBA00023015"/>
    </source>
</evidence>
<protein>
    <submittedName>
        <fullName evidence="5">GntR family transcriptional regulator</fullName>
    </submittedName>
</protein>
<dbReference type="SUPFAM" id="SSF46785">
    <property type="entry name" value="Winged helix' DNA-binding domain"/>
    <property type="match status" value="1"/>
</dbReference>
<sequence>MTFNNNKAIYLQMADRLCDDILAGKYKADDRIPSVREYAVMLEVNTNTAVKAYEELARDGVVYNRRGLGYFVDPNAKEQIMQARRETFYREVLPEMFRQMKLLGIDINKVDEKWAEL</sequence>
<dbReference type="PANTHER" id="PTHR38445">
    <property type="entry name" value="HTH-TYPE TRANSCRIPTIONAL REPRESSOR YTRA"/>
    <property type="match status" value="1"/>
</dbReference>
<feature type="domain" description="HTH gntR-type" evidence="4">
    <location>
        <begin position="7"/>
        <end position="75"/>
    </location>
</feature>
<keyword evidence="1" id="KW-0805">Transcription regulation</keyword>
<accession>A0ABV1FQP9</accession>
<dbReference type="InterPro" id="IPR036388">
    <property type="entry name" value="WH-like_DNA-bd_sf"/>
</dbReference>
<dbReference type="Gene3D" id="1.10.10.10">
    <property type="entry name" value="Winged helix-like DNA-binding domain superfamily/Winged helix DNA-binding domain"/>
    <property type="match status" value="1"/>
</dbReference>
<organism evidence="5 6">
    <name type="scientific">Hallella faecis</name>
    <dbReference type="NCBI Taxonomy" id="2841596"/>
    <lineage>
        <taxon>Bacteria</taxon>
        <taxon>Pseudomonadati</taxon>
        <taxon>Bacteroidota</taxon>
        <taxon>Bacteroidia</taxon>
        <taxon>Bacteroidales</taxon>
        <taxon>Prevotellaceae</taxon>
        <taxon>Hallella</taxon>
    </lineage>
</organism>
<dbReference type="RefSeq" id="WP_215759749.1">
    <property type="nucleotide sequence ID" value="NZ_JAHKBE010000019.1"/>
</dbReference>
<dbReference type="InterPro" id="IPR000524">
    <property type="entry name" value="Tscrpt_reg_HTH_GntR"/>
</dbReference>
<evidence type="ECO:0000256" key="3">
    <source>
        <dbReference type="ARBA" id="ARBA00023163"/>
    </source>
</evidence>
<reference evidence="5 6" key="1">
    <citation type="submission" date="2024-04" db="EMBL/GenBank/DDBJ databases">
        <title>Human intestinal bacterial collection.</title>
        <authorList>
            <person name="Pauvert C."/>
            <person name="Hitch T.C.A."/>
            <person name="Clavel T."/>
        </authorList>
    </citation>
    <scope>NUCLEOTIDE SEQUENCE [LARGE SCALE GENOMIC DNA]</scope>
    <source>
        <strain evidence="5 6">CLA-AA-H145</strain>
    </source>
</reference>
<evidence type="ECO:0000259" key="4">
    <source>
        <dbReference type="PROSITE" id="PS50949"/>
    </source>
</evidence>
<evidence type="ECO:0000313" key="6">
    <source>
        <dbReference type="Proteomes" id="UP001487296"/>
    </source>
</evidence>
<keyword evidence="3" id="KW-0804">Transcription</keyword>
<name>A0ABV1FQP9_9BACT</name>
<proteinExistence type="predicted"/>
<dbReference type="PANTHER" id="PTHR38445:SF10">
    <property type="entry name" value="GNTR-FAMILY TRANSCRIPTIONAL REGULATOR"/>
    <property type="match status" value="1"/>
</dbReference>
<comment type="caution">
    <text evidence="5">The sequence shown here is derived from an EMBL/GenBank/DDBJ whole genome shotgun (WGS) entry which is preliminary data.</text>
</comment>
<evidence type="ECO:0000256" key="2">
    <source>
        <dbReference type="ARBA" id="ARBA00023125"/>
    </source>
</evidence>
<dbReference type="Proteomes" id="UP001487296">
    <property type="component" value="Unassembled WGS sequence"/>
</dbReference>
<dbReference type="InterPro" id="IPR036390">
    <property type="entry name" value="WH_DNA-bd_sf"/>
</dbReference>
<dbReference type="Pfam" id="PF00392">
    <property type="entry name" value="GntR"/>
    <property type="match status" value="1"/>
</dbReference>
<dbReference type="CDD" id="cd07377">
    <property type="entry name" value="WHTH_GntR"/>
    <property type="match status" value="1"/>
</dbReference>
<dbReference type="EMBL" id="JBBNFP010000019">
    <property type="protein sequence ID" value="MEQ2486693.1"/>
    <property type="molecule type" value="Genomic_DNA"/>
</dbReference>
<keyword evidence="6" id="KW-1185">Reference proteome</keyword>